<dbReference type="InterPro" id="IPR050884">
    <property type="entry name" value="CNP_phosphodiesterase-III"/>
</dbReference>
<feature type="domain" description="Calcineurin-like phosphoesterase" evidence="5">
    <location>
        <begin position="34"/>
        <end position="214"/>
    </location>
</feature>
<organism evidence="6 7">
    <name type="scientific">Catellatospora aurea</name>
    <dbReference type="NCBI Taxonomy" id="1337874"/>
    <lineage>
        <taxon>Bacteria</taxon>
        <taxon>Bacillati</taxon>
        <taxon>Actinomycetota</taxon>
        <taxon>Actinomycetes</taxon>
        <taxon>Micromonosporales</taxon>
        <taxon>Micromonosporaceae</taxon>
        <taxon>Catellatospora</taxon>
    </lineage>
</organism>
<evidence type="ECO:0000313" key="7">
    <source>
        <dbReference type="Proteomes" id="UP001596392"/>
    </source>
</evidence>
<comment type="similarity">
    <text evidence="4">Belongs to the cyclic nucleotide phosphodiesterase class-III family.</text>
</comment>
<reference evidence="7" key="1">
    <citation type="journal article" date="2019" name="Int. J. Syst. Evol. Microbiol.">
        <title>The Global Catalogue of Microorganisms (GCM) 10K type strain sequencing project: providing services to taxonomists for standard genome sequencing and annotation.</title>
        <authorList>
            <consortium name="The Broad Institute Genomics Platform"/>
            <consortium name="The Broad Institute Genome Sequencing Center for Infectious Disease"/>
            <person name="Wu L."/>
            <person name="Ma J."/>
        </authorList>
    </citation>
    <scope>NUCLEOTIDE SEQUENCE [LARGE SCALE GENOMIC DNA]</scope>
    <source>
        <strain evidence="7">CGMCC 1.9106</strain>
    </source>
</reference>
<evidence type="ECO:0000256" key="1">
    <source>
        <dbReference type="ARBA" id="ARBA00022723"/>
    </source>
</evidence>
<proteinExistence type="inferred from homology"/>
<evidence type="ECO:0000259" key="5">
    <source>
        <dbReference type="Pfam" id="PF00149"/>
    </source>
</evidence>
<name>A0ABW2GSZ8_9ACTN</name>
<dbReference type="SUPFAM" id="SSF56300">
    <property type="entry name" value="Metallo-dependent phosphatases"/>
    <property type="match status" value="1"/>
</dbReference>
<dbReference type="Gene3D" id="3.60.21.10">
    <property type="match status" value="1"/>
</dbReference>
<evidence type="ECO:0000256" key="3">
    <source>
        <dbReference type="ARBA" id="ARBA00023004"/>
    </source>
</evidence>
<keyword evidence="2" id="KW-0378">Hydrolase</keyword>
<dbReference type="PANTHER" id="PTHR42988:SF2">
    <property type="entry name" value="CYCLIC NUCLEOTIDE PHOSPHODIESTERASE CBUA0032-RELATED"/>
    <property type="match status" value="1"/>
</dbReference>
<evidence type="ECO:0000256" key="4">
    <source>
        <dbReference type="ARBA" id="ARBA00025742"/>
    </source>
</evidence>
<sequence>MLLFVGVGLPGVPPDGHWPLVHGATYDMLRDVMIIAHLSDTHLDGGERALDRTRRVMSYLRGCRVDVILVSGDLADHGEIHEYEQVKAELTADVPVLMLPGNHDRRSPYRKVLLDGAGDAPINQLHRVGGALFALCDSSIPGRHDGLLAPETLDWLREVLATADAPVFVGLHHHPIPLHNPLVDSIGLLNAGELAAIVQDCPRVVATLCGHAHAAAAGTFGGRPVLAAPGVVSTTRLPWTTDDELTWDNTADLDDVPGVAFHVLADDGALTTHFRVVPA</sequence>
<comment type="caution">
    <text evidence="6">The sequence shown here is derived from an EMBL/GenBank/DDBJ whole genome shotgun (WGS) entry which is preliminary data.</text>
</comment>
<dbReference type="RefSeq" id="WP_376806300.1">
    <property type="nucleotide sequence ID" value="NZ_JBHTAC010000009.1"/>
</dbReference>
<protein>
    <submittedName>
        <fullName evidence="6">Metallophosphoesterase</fullName>
    </submittedName>
</protein>
<keyword evidence="7" id="KW-1185">Reference proteome</keyword>
<evidence type="ECO:0000313" key="6">
    <source>
        <dbReference type="EMBL" id="MFC7243050.1"/>
    </source>
</evidence>
<evidence type="ECO:0000256" key="2">
    <source>
        <dbReference type="ARBA" id="ARBA00022801"/>
    </source>
</evidence>
<dbReference type="PANTHER" id="PTHR42988">
    <property type="entry name" value="PHOSPHOHYDROLASE"/>
    <property type="match status" value="1"/>
</dbReference>
<dbReference type="EMBL" id="JBHTAC010000009">
    <property type="protein sequence ID" value="MFC7243050.1"/>
    <property type="molecule type" value="Genomic_DNA"/>
</dbReference>
<keyword evidence="1" id="KW-0479">Metal-binding</keyword>
<gene>
    <name evidence="6" type="ORF">ACFQO7_11245</name>
</gene>
<accession>A0ABW2GSZ8</accession>
<dbReference type="InterPro" id="IPR004843">
    <property type="entry name" value="Calcineurin-like_PHP"/>
</dbReference>
<dbReference type="Pfam" id="PF00149">
    <property type="entry name" value="Metallophos"/>
    <property type="match status" value="1"/>
</dbReference>
<dbReference type="Proteomes" id="UP001596392">
    <property type="component" value="Unassembled WGS sequence"/>
</dbReference>
<dbReference type="InterPro" id="IPR029052">
    <property type="entry name" value="Metallo-depent_PP-like"/>
</dbReference>
<keyword evidence="3" id="KW-0408">Iron</keyword>